<reference evidence="1" key="2">
    <citation type="submission" date="2020-09" db="EMBL/GenBank/DDBJ databases">
        <authorList>
            <person name="Sun Q."/>
            <person name="Kim S."/>
        </authorList>
    </citation>
    <scope>NUCLEOTIDE SEQUENCE</scope>
    <source>
        <strain evidence="1">KCTC 42651</strain>
    </source>
</reference>
<dbReference type="Pfam" id="PF14384">
    <property type="entry name" value="BrnA_antitoxin"/>
    <property type="match status" value="1"/>
</dbReference>
<dbReference type="AlphaFoldDB" id="A0A919CRG4"/>
<dbReference type="InterPro" id="IPR025528">
    <property type="entry name" value="BrnA_antitoxin"/>
</dbReference>
<dbReference type="RefSeq" id="WP_189991041.1">
    <property type="nucleotide sequence ID" value="NZ_BMZS01000007.1"/>
</dbReference>
<evidence type="ECO:0008006" key="3">
    <source>
        <dbReference type="Google" id="ProtNLM"/>
    </source>
</evidence>
<reference evidence="1" key="1">
    <citation type="journal article" date="2014" name="Int. J. Syst. Evol. Microbiol.">
        <title>Complete genome sequence of Corynebacterium casei LMG S-19264T (=DSM 44701T), isolated from a smear-ripened cheese.</title>
        <authorList>
            <consortium name="US DOE Joint Genome Institute (JGI-PGF)"/>
            <person name="Walter F."/>
            <person name="Albersmeier A."/>
            <person name="Kalinowski J."/>
            <person name="Ruckert C."/>
        </authorList>
    </citation>
    <scope>NUCLEOTIDE SEQUENCE</scope>
    <source>
        <strain evidence="1">KCTC 42651</strain>
    </source>
</reference>
<evidence type="ECO:0000313" key="1">
    <source>
        <dbReference type="EMBL" id="GHD53618.1"/>
    </source>
</evidence>
<gene>
    <name evidence="1" type="ORF">GCM10017083_30180</name>
</gene>
<proteinExistence type="predicted"/>
<accession>A0A919CRG4</accession>
<name>A0A919CRG4_9PROT</name>
<keyword evidence="2" id="KW-1185">Reference proteome</keyword>
<sequence>MSDSKPKWRRPLELSPEEDAAITAAAESDPDALPLTDEQLARMRPFAEVHPDLVRRRGPQRKPTKVSVTIRLDPDVVERFKRDGPGWQARINLALRKAVGLDR</sequence>
<protein>
    <recommendedName>
        <fullName evidence="3">BrnA antitoxin family protein</fullName>
    </recommendedName>
</protein>
<comment type="caution">
    <text evidence="1">The sequence shown here is derived from an EMBL/GenBank/DDBJ whole genome shotgun (WGS) entry which is preliminary data.</text>
</comment>
<evidence type="ECO:0000313" key="2">
    <source>
        <dbReference type="Proteomes" id="UP000630353"/>
    </source>
</evidence>
<organism evidence="1 2">
    <name type="scientific">Thalassobaculum fulvum</name>
    <dbReference type="NCBI Taxonomy" id="1633335"/>
    <lineage>
        <taxon>Bacteria</taxon>
        <taxon>Pseudomonadati</taxon>
        <taxon>Pseudomonadota</taxon>
        <taxon>Alphaproteobacteria</taxon>
        <taxon>Rhodospirillales</taxon>
        <taxon>Thalassobaculaceae</taxon>
        <taxon>Thalassobaculum</taxon>
    </lineage>
</organism>
<dbReference type="Proteomes" id="UP000630353">
    <property type="component" value="Unassembled WGS sequence"/>
</dbReference>
<dbReference type="EMBL" id="BMZS01000007">
    <property type="protein sequence ID" value="GHD53618.1"/>
    <property type="molecule type" value="Genomic_DNA"/>
</dbReference>